<feature type="region of interest" description="Disordered" evidence="1">
    <location>
        <begin position="147"/>
        <end position="218"/>
    </location>
</feature>
<dbReference type="PROSITE" id="PS51029">
    <property type="entry name" value="MADF"/>
    <property type="match status" value="1"/>
</dbReference>
<dbReference type="InterPro" id="IPR039353">
    <property type="entry name" value="TF_Adf1"/>
</dbReference>
<dbReference type="GO" id="GO:0006357">
    <property type="term" value="P:regulation of transcription by RNA polymerase II"/>
    <property type="evidence" value="ECO:0007669"/>
    <property type="project" value="TreeGrafter"/>
</dbReference>
<evidence type="ECO:0000313" key="3">
    <source>
        <dbReference type="EMBL" id="KAK7869355.1"/>
    </source>
</evidence>
<comment type="caution">
    <text evidence="3">The sequence shown here is derived from an EMBL/GenBank/DDBJ whole genome shotgun (WGS) entry which is preliminary data.</text>
</comment>
<dbReference type="SMART" id="SM00595">
    <property type="entry name" value="MADF"/>
    <property type="match status" value="1"/>
</dbReference>
<accession>A0AAN9ZC75</accession>
<dbReference type="PANTHER" id="PTHR12243:SF67">
    <property type="entry name" value="COREPRESSOR OF PANGOLIN, ISOFORM A-RELATED"/>
    <property type="match status" value="1"/>
</dbReference>
<evidence type="ECO:0000259" key="2">
    <source>
        <dbReference type="PROSITE" id="PS51029"/>
    </source>
</evidence>
<dbReference type="Pfam" id="PF10545">
    <property type="entry name" value="MADF_DNA_bdg"/>
    <property type="match status" value="1"/>
</dbReference>
<evidence type="ECO:0000313" key="4">
    <source>
        <dbReference type="Proteomes" id="UP001378592"/>
    </source>
</evidence>
<evidence type="ECO:0000256" key="1">
    <source>
        <dbReference type="SAM" id="MobiDB-lite"/>
    </source>
</evidence>
<dbReference type="EMBL" id="JAZDUA010000076">
    <property type="protein sequence ID" value="KAK7869355.1"/>
    <property type="molecule type" value="Genomic_DNA"/>
</dbReference>
<organism evidence="3 4">
    <name type="scientific">Gryllus longicercus</name>
    <dbReference type="NCBI Taxonomy" id="2509291"/>
    <lineage>
        <taxon>Eukaryota</taxon>
        <taxon>Metazoa</taxon>
        <taxon>Ecdysozoa</taxon>
        <taxon>Arthropoda</taxon>
        <taxon>Hexapoda</taxon>
        <taxon>Insecta</taxon>
        <taxon>Pterygota</taxon>
        <taxon>Neoptera</taxon>
        <taxon>Polyneoptera</taxon>
        <taxon>Orthoptera</taxon>
        <taxon>Ensifera</taxon>
        <taxon>Gryllidea</taxon>
        <taxon>Grylloidea</taxon>
        <taxon>Gryllidae</taxon>
        <taxon>Gryllinae</taxon>
        <taxon>Gryllus</taxon>
    </lineage>
</organism>
<dbReference type="AlphaFoldDB" id="A0AAN9ZC75"/>
<reference evidence="3 4" key="1">
    <citation type="submission" date="2024-03" db="EMBL/GenBank/DDBJ databases">
        <title>The genome assembly and annotation of the cricket Gryllus longicercus Weissman &amp; Gray.</title>
        <authorList>
            <person name="Szrajer S."/>
            <person name="Gray D."/>
            <person name="Ylla G."/>
        </authorList>
    </citation>
    <scope>NUCLEOTIDE SEQUENCE [LARGE SCALE GENOMIC DNA]</scope>
    <source>
        <strain evidence="3">DAG 2021-001</strain>
        <tissue evidence="3">Whole body minus gut</tissue>
    </source>
</reference>
<dbReference type="InterPro" id="IPR006578">
    <property type="entry name" value="MADF-dom"/>
</dbReference>
<feature type="domain" description="MADF" evidence="2">
    <location>
        <begin position="15"/>
        <end position="104"/>
    </location>
</feature>
<sequence length="306" mass="34973">MPRQSQYFEKDQDEHLIKLVSEYPALYDPRHANYKESDKRETIWVEISEKLVVDVDLCKKRWKYFRDTYVKFKKNCFKNSGERTNKKSKFMYEDAMSFLWPFVFNRHFRNAEGITPDHELSCCYPSDGETEKVGCESLTDSHNLIIRSKKQENGGNNKTVSPAHSTESGYRTNTCSGVPEDHEFQTRAVKSESLEVMSLKPNQSPSEENSTEDEESANDISNEIHEVHPIKSFFDAMAATVMTLPPHMQLIVKSQVFQVVTNAEHHALSSASIPYFNQALHSALVSQAIKTNVARDENKTCSAEGT</sequence>
<feature type="compositionally biased region" description="Basic and acidic residues" evidence="1">
    <location>
        <begin position="179"/>
        <end position="193"/>
    </location>
</feature>
<dbReference type="Proteomes" id="UP001378592">
    <property type="component" value="Unassembled WGS sequence"/>
</dbReference>
<keyword evidence="4" id="KW-1185">Reference proteome</keyword>
<dbReference type="GO" id="GO:0005634">
    <property type="term" value="C:nucleus"/>
    <property type="evidence" value="ECO:0007669"/>
    <property type="project" value="TreeGrafter"/>
</dbReference>
<name>A0AAN9ZC75_9ORTH</name>
<protein>
    <recommendedName>
        <fullName evidence="2">MADF domain-containing protein</fullName>
    </recommendedName>
</protein>
<gene>
    <name evidence="3" type="ORF">R5R35_012900</name>
</gene>
<dbReference type="GO" id="GO:0005667">
    <property type="term" value="C:transcription regulator complex"/>
    <property type="evidence" value="ECO:0007669"/>
    <property type="project" value="TreeGrafter"/>
</dbReference>
<proteinExistence type="predicted"/>
<dbReference type="PANTHER" id="PTHR12243">
    <property type="entry name" value="MADF DOMAIN TRANSCRIPTION FACTOR"/>
    <property type="match status" value="1"/>
</dbReference>
<feature type="compositionally biased region" description="Polar residues" evidence="1">
    <location>
        <begin position="153"/>
        <end position="176"/>
    </location>
</feature>